<dbReference type="Pfam" id="PF03372">
    <property type="entry name" value="Exo_endo_phos"/>
    <property type="match status" value="1"/>
</dbReference>
<reference evidence="2" key="1">
    <citation type="submission" date="2021-01" db="EMBL/GenBank/DDBJ databases">
        <authorList>
            <person name="Corre E."/>
            <person name="Pelletier E."/>
            <person name="Niang G."/>
            <person name="Scheremetjew M."/>
            <person name="Finn R."/>
            <person name="Kale V."/>
            <person name="Holt S."/>
            <person name="Cochrane G."/>
            <person name="Meng A."/>
            <person name="Brown T."/>
            <person name="Cohen L."/>
        </authorList>
    </citation>
    <scope>NUCLEOTIDE SEQUENCE</scope>
    <source>
        <strain evidence="2">GSO104</strain>
    </source>
</reference>
<dbReference type="PANTHER" id="PTHR14859:SF1">
    <property type="entry name" value="PGAP2-INTERACTING PROTEIN"/>
    <property type="match status" value="1"/>
</dbReference>
<name>A0A7S4VKF8_9STRA</name>
<dbReference type="GO" id="GO:0016020">
    <property type="term" value="C:membrane"/>
    <property type="evidence" value="ECO:0007669"/>
    <property type="project" value="GOC"/>
</dbReference>
<dbReference type="InterPro" id="IPR036691">
    <property type="entry name" value="Endo/exonu/phosph_ase_sf"/>
</dbReference>
<dbReference type="PANTHER" id="PTHR14859">
    <property type="entry name" value="CALCOFLUOR WHITE HYPERSENSITIVE PROTEIN PRECURSOR"/>
    <property type="match status" value="1"/>
</dbReference>
<evidence type="ECO:0000259" key="1">
    <source>
        <dbReference type="Pfam" id="PF03372"/>
    </source>
</evidence>
<dbReference type="InterPro" id="IPR051916">
    <property type="entry name" value="GPI-anchor_lipid_remodeler"/>
</dbReference>
<dbReference type="InterPro" id="IPR005135">
    <property type="entry name" value="Endo/exonuclease/phosphatase"/>
</dbReference>
<organism evidence="2">
    <name type="scientific">Ditylum brightwellii</name>
    <dbReference type="NCBI Taxonomy" id="49249"/>
    <lineage>
        <taxon>Eukaryota</taxon>
        <taxon>Sar</taxon>
        <taxon>Stramenopiles</taxon>
        <taxon>Ochrophyta</taxon>
        <taxon>Bacillariophyta</taxon>
        <taxon>Mediophyceae</taxon>
        <taxon>Lithodesmiophycidae</taxon>
        <taxon>Lithodesmiales</taxon>
        <taxon>Lithodesmiaceae</taxon>
        <taxon>Ditylum</taxon>
    </lineage>
</organism>
<dbReference type="GO" id="GO:0006506">
    <property type="term" value="P:GPI anchor biosynthetic process"/>
    <property type="evidence" value="ECO:0007669"/>
    <property type="project" value="TreeGrafter"/>
</dbReference>
<dbReference type="SUPFAM" id="SSF56219">
    <property type="entry name" value="DNase I-like"/>
    <property type="match status" value="1"/>
</dbReference>
<sequence length="312" mass="34578">MKNETSELNIISYNIHSCVGTDGQYSISRICNFLSSSSQSNTTPSILCLQEIESNTKHQQTRLWSASHCHNQPNEVASALQLPFVHFAPAITSVVKSTRVREKHNAEEARYGAFGIAILSKYPIVQVKELKYKRYGTKTLRNAIACLISLPGKETVWIVNTHLGCHWGGEQYQQSLELVSFLQSLEETAASTEGIMLCGDFNSLSLFRSVQTIQSSFEGGIVDTWCEKGIDMGGKNGSICRVKGCTFPVSCPLMRLDYIFWRKNKNGRDGDDGEDGLVLKCVFVLAGGEEKGEQLKYASDHLPLCAIFTIMS</sequence>
<gene>
    <name evidence="2" type="ORF">DBRI00130_LOCUS29556</name>
</gene>
<feature type="domain" description="Endonuclease/exonuclease/phosphatase" evidence="1">
    <location>
        <begin position="11"/>
        <end position="301"/>
    </location>
</feature>
<protein>
    <recommendedName>
        <fullName evidence="1">Endonuclease/exonuclease/phosphatase domain-containing protein</fullName>
    </recommendedName>
</protein>
<dbReference type="Gene3D" id="3.60.10.10">
    <property type="entry name" value="Endonuclease/exonuclease/phosphatase"/>
    <property type="match status" value="1"/>
</dbReference>
<accession>A0A7S4VKF8</accession>
<dbReference type="AlphaFoldDB" id="A0A7S4VKF8"/>
<dbReference type="GO" id="GO:0003824">
    <property type="term" value="F:catalytic activity"/>
    <property type="evidence" value="ECO:0007669"/>
    <property type="project" value="InterPro"/>
</dbReference>
<dbReference type="EMBL" id="HBNS01037852">
    <property type="protein sequence ID" value="CAE4635048.1"/>
    <property type="molecule type" value="Transcribed_RNA"/>
</dbReference>
<proteinExistence type="predicted"/>
<evidence type="ECO:0000313" key="2">
    <source>
        <dbReference type="EMBL" id="CAE4635048.1"/>
    </source>
</evidence>